<reference evidence="2" key="1">
    <citation type="journal article" date="2019" name="Int. J. Syst. Evol. Microbiol.">
        <title>The Global Catalogue of Microorganisms (GCM) 10K type strain sequencing project: providing services to taxonomists for standard genome sequencing and annotation.</title>
        <authorList>
            <consortium name="The Broad Institute Genomics Platform"/>
            <consortium name="The Broad Institute Genome Sequencing Center for Infectious Disease"/>
            <person name="Wu L."/>
            <person name="Ma J."/>
        </authorList>
    </citation>
    <scope>NUCLEOTIDE SEQUENCE [LARGE SCALE GENOMIC DNA]</scope>
    <source>
        <strain evidence="2">CCM 7855</strain>
    </source>
</reference>
<protein>
    <recommendedName>
        <fullName evidence="3">DUF4012 domain-containing protein</fullName>
    </recommendedName>
</protein>
<proteinExistence type="predicted"/>
<accession>A0ABQ1UQJ3</accession>
<keyword evidence="2" id="KW-1185">Reference proteome</keyword>
<evidence type="ECO:0008006" key="3">
    <source>
        <dbReference type="Google" id="ProtNLM"/>
    </source>
</evidence>
<name>A0ABQ1UQJ3_9NOCA</name>
<comment type="caution">
    <text evidence="1">The sequence shown here is derived from an EMBL/GenBank/DDBJ whole genome shotgun (WGS) entry which is preliminary data.</text>
</comment>
<evidence type="ECO:0000313" key="2">
    <source>
        <dbReference type="Proteomes" id="UP000632454"/>
    </source>
</evidence>
<organism evidence="1 2">
    <name type="scientific">Williamsia phyllosphaerae</name>
    <dbReference type="NCBI Taxonomy" id="885042"/>
    <lineage>
        <taxon>Bacteria</taxon>
        <taxon>Bacillati</taxon>
        <taxon>Actinomycetota</taxon>
        <taxon>Actinomycetes</taxon>
        <taxon>Mycobacteriales</taxon>
        <taxon>Nocardiaceae</taxon>
        <taxon>Williamsia</taxon>
    </lineage>
</organism>
<gene>
    <name evidence="1" type="ORF">GCM10007298_18530</name>
</gene>
<dbReference type="Proteomes" id="UP000632454">
    <property type="component" value="Unassembled WGS sequence"/>
</dbReference>
<dbReference type="Pfam" id="PF13196">
    <property type="entry name" value="DUF4012"/>
    <property type="match status" value="1"/>
</dbReference>
<dbReference type="InterPro" id="IPR025101">
    <property type="entry name" value="DUF4012"/>
</dbReference>
<dbReference type="EMBL" id="BMCS01000001">
    <property type="protein sequence ID" value="GGF22872.1"/>
    <property type="molecule type" value="Genomic_DNA"/>
</dbReference>
<evidence type="ECO:0000313" key="1">
    <source>
        <dbReference type="EMBL" id="GGF22872.1"/>
    </source>
</evidence>
<sequence length="568" mass="60480">MAALLITLCFVIWCSIELVRARADLSSARGHLIAAQASISGDSSLLDRELVSAGASARSARQSLDRPPLRGLARLPWIGDPIDSTKSIADVLDQVANTALPPAAEAVRTLTTRPLLDAGRIDVNAIRGSQPALGTAASATADALRQAQQIRARTWLGPVNRARSELVDQLTRLDSTLRSARTATDLAPGMLGADRKRTYLVGLQNNAEARGTGGLVGGLVLFSTDRGRITLDRVVKDLALPPGRGLDLGADYRNLYGTTDPTQIWQNSNQSPHFPYAARIWRSLARQLTGVTADVVIGIDPPGLRSILSATGPITLDDGETATADNIVQLTESAAYARFDTDRSGRKTYLADIAEATFDRITSGRFQIKALAEAFGDATKNGRIAMWSQVPAEQAELAATDLGHEVPYGPGPYANVVVNNSYASKLDYYLSRAITYRRGACADTTQEILVDVTLRSDVPDTRLSPEVLGTFLPGGGTLPPRSNKLTVSLYSSWGSQLTALTVDGVSVGLGRGTELGHPAHYTVVTLPPGKPVTVQFALTVPRSDADLVVPVQPLTNPADVRVLGQPCR</sequence>